<keyword evidence="2" id="KW-1185">Reference proteome</keyword>
<evidence type="ECO:0000313" key="1">
    <source>
        <dbReference type="EMBL" id="MBC8586554.1"/>
    </source>
</evidence>
<comment type="caution">
    <text evidence="1">The sequence shown here is derived from an EMBL/GenBank/DDBJ whole genome shotgun (WGS) entry which is preliminary data.</text>
</comment>
<gene>
    <name evidence="1" type="ORF">H8705_13295</name>
</gene>
<dbReference type="RefSeq" id="WP_262396274.1">
    <property type="nucleotide sequence ID" value="NZ_JACRTD010000015.1"/>
</dbReference>
<name>A0A926EUG0_9FIRM</name>
<accession>A0A926EUG0</accession>
<evidence type="ECO:0000313" key="2">
    <source>
        <dbReference type="Proteomes" id="UP000623678"/>
    </source>
</evidence>
<proteinExistence type="predicted"/>
<dbReference type="Proteomes" id="UP000623678">
    <property type="component" value="Unassembled WGS sequence"/>
</dbReference>
<dbReference type="EMBL" id="JACRTD010000015">
    <property type="protein sequence ID" value="MBC8586554.1"/>
    <property type="molecule type" value="Genomic_DNA"/>
</dbReference>
<dbReference type="AlphaFoldDB" id="A0A926EUG0"/>
<protein>
    <submittedName>
        <fullName evidence="1">Uncharacterized protein</fullName>
    </submittedName>
</protein>
<reference evidence="1" key="1">
    <citation type="submission" date="2020-08" db="EMBL/GenBank/DDBJ databases">
        <title>Genome public.</title>
        <authorList>
            <person name="Liu C."/>
            <person name="Sun Q."/>
        </authorList>
    </citation>
    <scope>NUCLEOTIDE SEQUENCE</scope>
    <source>
        <strain evidence="1">NSJ-64</strain>
    </source>
</reference>
<feature type="non-terminal residue" evidence="1">
    <location>
        <position position="72"/>
    </location>
</feature>
<sequence>MYYNYREDGLVLEKSNTPFSDNCAEHDLDFDLDTYEYVIGKIKNGTILFFQQRLRSPEIIMQLRKEEVLTLE</sequence>
<organism evidence="1 2">
    <name type="scientific">Youxingia wuxianensis</name>
    <dbReference type="NCBI Taxonomy" id="2763678"/>
    <lineage>
        <taxon>Bacteria</taxon>
        <taxon>Bacillati</taxon>
        <taxon>Bacillota</taxon>
        <taxon>Clostridia</taxon>
        <taxon>Eubacteriales</taxon>
        <taxon>Oscillospiraceae</taxon>
        <taxon>Youxingia</taxon>
    </lineage>
</organism>